<dbReference type="Proteomes" id="UP000230002">
    <property type="component" value="Unassembled WGS sequence"/>
</dbReference>
<gene>
    <name evidence="1" type="ORF">GSI_02974</name>
</gene>
<keyword evidence="2" id="KW-1185">Reference proteome</keyword>
<dbReference type="Gene3D" id="3.80.10.10">
    <property type="entry name" value="Ribonuclease Inhibitor"/>
    <property type="match status" value="1"/>
</dbReference>
<evidence type="ECO:0000313" key="2">
    <source>
        <dbReference type="Proteomes" id="UP000230002"/>
    </source>
</evidence>
<protein>
    <submittedName>
        <fullName evidence="1">Uncharacterized protein</fullName>
    </submittedName>
</protein>
<dbReference type="InterPro" id="IPR032675">
    <property type="entry name" value="LRR_dom_sf"/>
</dbReference>
<dbReference type="EMBL" id="AYKW01000004">
    <property type="protein sequence ID" value="PIL35184.1"/>
    <property type="molecule type" value="Genomic_DNA"/>
</dbReference>
<proteinExistence type="predicted"/>
<dbReference type="AlphaFoldDB" id="A0A2G8SN42"/>
<evidence type="ECO:0000313" key="1">
    <source>
        <dbReference type="EMBL" id="PIL35184.1"/>
    </source>
</evidence>
<accession>A0A2G8SN42</accession>
<organism evidence="1 2">
    <name type="scientific">Ganoderma sinense ZZ0214-1</name>
    <dbReference type="NCBI Taxonomy" id="1077348"/>
    <lineage>
        <taxon>Eukaryota</taxon>
        <taxon>Fungi</taxon>
        <taxon>Dikarya</taxon>
        <taxon>Basidiomycota</taxon>
        <taxon>Agaricomycotina</taxon>
        <taxon>Agaricomycetes</taxon>
        <taxon>Polyporales</taxon>
        <taxon>Polyporaceae</taxon>
        <taxon>Ganoderma</taxon>
    </lineage>
</organism>
<comment type="caution">
    <text evidence="1">The sequence shown here is derived from an EMBL/GenBank/DDBJ whole genome shotgun (WGS) entry which is preliminary data.</text>
</comment>
<dbReference type="OrthoDB" id="2743683at2759"/>
<sequence>MRTLRDFGDHFREVYLQVENLWWNQIFGSLPAHSSLLTRLTIDSNYRKYPSSVFSPGMHYFGGIAQGLQHLRIHGVPCLPTDQFPNLTHFAVSDVNVYPLSTILSVFANMPSLEVLSFALVIEEGSATHCVPDTIVELPHLRQLTERHDISIFCDVLQVLPMIKIPSTCLVQIDEQGSNDVTSIAGLLYREAFPQNLTRLRIMPHHDMHPMITSSYENKKTIQYYLEVLNDAGTSGLILGIHSRYSGLWTAEDRTEVTDTFVDFLSDTVGAKLVSNPSSPPIDTRGLVLAQSPHGRTEIPESIVQPAEDGTFCYCPDLTSLYVYACRAKDVGRARRAAISPVLGLEWLVRELSVTVGVTRLEYDWWKPCAIPEGWSRHGVYPWPDRREY</sequence>
<reference evidence="1 2" key="1">
    <citation type="journal article" date="2015" name="Sci. Rep.">
        <title>Chromosome-level genome map provides insights into diverse defense mechanisms in the medicinal fungus Ganoderma sinense.</title>
        <authorList>
            <person name="Zhu Y."/>
            <person name="Xu J."/>
            <person name="Sun C."/>
            <person name="Zhou S."/>
            <person name="Xu H."/>
            <person name="Nelson D.R."/>
            <person name="Qian J."/>
            <person name="Song J."/>
            <person name="Luo H."/>
            <person name="Xiang L."/>
            <person name="Li Y."/>
            <person name="Xu Z."/>
            <person name="Ji A."/>
            <person name="Wang L."/>
            <person name="Lu S."/>
            <person name="Hayward A."/>
            <person name="Sun W."/>
            <person name="Li X."/>
            <person name="Schwartz D.C."/>
            <person name="Wang Y."/>
            <person name="Chen S."/>
        </authorList>
    </citation>
    <scope>NUCLEOTIDE SEQUENCE [LARGE SCALE GENOMIC DNA]</scope>
    <source>
        <strain evidence="1 2">ZZ0214-1</strain>
    </source>
</reference>
<dbReference type="SUPFAM" id="SSF52047">
    <property type="entry name" value="RNI-like"/>
    <property type="match status" value="1"/>
</dbReference>
<name>A0A2G8SN42_9APHY</name>